<proteinExistence type="predicted"/>
<reference evidence="1 2" key="1">
    <citation type="submission" date="2023-07" db="EMBL/GenBank/DDBJ databases">
        <title>Sequencing the genomes of 1000 actinobacteria strains.</title>
        <authorList>
            <person name="Klenk H.-P."/>
        </authorList>
    </citation>
    <scope>NUCLEOTIDE SEQUENCE [LARGE SCALE GENOMIC DNA]</scope>
    <source>
        <strain evidence="1 2">DSM 44109</strain>
    </source>
</reference>
<accession>A0ABT9RGX2</accession>
<name>A0ABT9RGX2_9ACTN</name>
<dbReference type="EMBL" id="JAUSRB010000002">
    <property type="protein sequence ID" value="MDP9868533.1"/>
    <property type="molecule type" value="Genomic_DNA"/>
</dbReference>
<evidence type="ECO:0000313" key="2">
    <source>
        <dbReference type="Proteomes" id="UP001230426"/>
    </source>
</evidence>
<dbReference type="RefSeq" id="WP_306871491.1">
    <property type="nucleotide sequence ID" value="NZ_JAUSRB010000002.1"/>
</dbReference>
<comment type="caution">
    <text evidence="1">The sequence shown here is derived from an EMBL/GenBank/DDBJ whole genome shotgun (WGS) entry which is preliminary data.</text>
</comment>
<evidence type="ECO:0000313" key="1">
    <source>
        <dbReference type="EMBL" id="MDP9868533.1"/>
    </source>
</evidence>
<gene>
    <name evidence="1" type="ORF">J2S55_007799</name>
</gene>
<sequence>MRARPSPIAYDRIDFLGRYAFTRADVAAGPRAFHDGGLPA</sequence>
<protein>
    <submittedName>
        <fullName evidence="1">Uncharacterized protein</fullName>
    </submittedName>
</protein>
<dbReference type="Proteomes" id="UP001230426">
    <property type="component" value="Unassembled WGS sequence"/>
</dbReference>
<keyword evidence="2" id="KW-1185">Reference proteome</keyword>
<organism evidence="1 2">
    <name type="scientific">Streptosporangium brasiliense</name>
    <dbReference type="NCBI Taxonomy" id="47480"/>
    <lineage>
        <taxon>Bacteria</taxon>
        <taxon>Bacillati</taxon>
        <taxon>Actinomycetota</taxon>
        <taxon>Actinomycetes</taxon>
        <taxon>Streptosporangiales</taxon>
        <taxon>Streptosporangiaceae</taxon>
        <taxon>Streptosporangium</taxon>
    </lineage>
</organism>